<protein>
    <submittedName>
        <fullName evidence="2">Uncharacterized protein</fullName>
    </submittedName>
</protein>
<sequence>MTHHRRRQLLCALFAVPVGAVAAWSAAVRLWVPACVLALALPVLLTASARAGRAHRTLVAAYRRAARAAAAGRRGESDA</sequence>
<gene>
    <name evidence="2" type="ORF">GCM10010508_10880</name>
</gene>
<dbReference type="Proteomes" id="UP000608955">
    <property type="component" value="Unassembled WGS sequence"/>
</dbReference>
<name>A0A918XZK4_9ACTN</name>
<keyword evidence="1" id="KW-0472">Membrane</keyword>
<evidence type="ECO:0000313" key="3">
    <source>
        <dbReference type="Proteomes" id="UP000608955"/>
    </source>
</evidence>
<keyword evidence="1" id="KW-0812">Transmembrane</keyword>
<reference evidence="2" key="2">
    <citation type="submission" date="2020-09" db="EMBL/GenBank/DDBJ databases">
        <authorList>
            <person name="Sun Q."/>
            <person name="Ohkuma M."/>
        </authorList>
    </citation>
    <scope>NUCLEOTIDE SEQUENCE</scope>
    <source>
        <strain evidence="2">JCM 4654</strain>
    </source>
</reference>
<keyword evidence="1" id="KW-1133">Transmembrane helix</keyword>
<organism evidence="2 3">
    <name type="scientific">Streptomyces naganishii JCM 4654</name>
    <dbReference type="NCBI Taxonomy" id="1306179"/>
    <lineage>
        <taxon>Bacteria</taxon>
        <taxon>Bacillati</taxon>
        <taxon>Actinomycetota</taxon>
        <taxon>Actinomycetes</taxon>
        <taxon>Kitasatosporales</taxon>
        <taxon>Streptomycetaceae</taxon>
        <taxon>Streptomyces</taxon>
    </lineage>
</organism>
<comment type="caution">
    <text evidence="2">The sequence shown here is derived from an EMBL/GenBank/DDBJ whole genome shotgun (WGS) entry which is preliminary data.</text>
</comment>
<dbReference type="AlphaFoldDB" id="A0A918XZK4"/>
<reference evidence="2" key="1">
    <citation type="journal article" date="2014" name="Int. J. Syst. Evol. Microbiol.">
        <title>Complete genome sequence of Corynebacterium casei LMG S-19264T (=DSM 44701T), isolated from a smear-ripened cheese.</title>
        <authorList>
            <consortium name="US DOE Joint Genome Institute (JGI-PGF)"/>
            <person name="Walter F."/>
            <person name="Albersmeier A."/>
            <person name="Kalinowski J."/>
            <person name="Ruckert C."/>
        </authorList>
    </citation>
    <scope>NUCLEOTIDE SEQUENCE</scope>
    <source>
        <strain evidence="2">JCM 4654</strain>
    </source>
</reference>
<feature type="transmembrane region" description="Helical" evidence="1">
    <location>
        <begin position="30"/>
        <end position="49"/>
    </location>
</feature>
<evidence type="ECO:0000256" key="1">
    <source>
        <dbReference type="SAM" id="Phobius"/>
    </source>
</evidence>
<evidence type="ECO:0000313" key="2">
    <source>
        <dbReference type="EMBL" id="GHD85819.1"/>
    </source>
</evidence>
<proteinExistence type="predicted"/>
<accession>A0A918XZK4</accession>
<keyword evidence="3" id="KW-1185">Reference proteome</keyword>
<dbReference type="EMBL" id="BMVF01000003">
    <property type="protein sequence ID" value="GHD85819.1"/>
    <property type="molecule type" value="Genomic_DNA"/>
</dbReference>
<dbReference type="RefSeq" id="WP_190176572.1">
    <property type="nucleotide sequence ID" value="NZ_BMVF01000003.1"/>
</dbReference>